<dbReference type="VEuPathDB" id="VectorBase:HLOH_054443"/>
<dbReference type="Proteomes" id="UP000821853">
    <property type="component" value="Chromosome 2"/>
</dbReference>
<evidence type="ECO:0000256" key="2">
    <source>
        <dbReference type="SAM" id="MobiDB-lite"/>
    </source>
</evidence>
<evidence type="ECO:0000259" key="3">
    <source>
        <dbReference type="Pfam" id="PF00291"/>
    </source>
</evidence>
<evidence type="ECO:0000313" key="5">
    <source>
        <dbReference type="Proteomes" id="UP000821853"/>
    </source>
</evidence>
<dbReference type="AlphaFoldDB" id="A0A9J6FX60"/>
<dbReference type="InterPro" id="IPR036052">
    <property type="entry name" value="TrpB-like_PALP_sf"/>
</dbReference>
<feature type="region of interest" description="Disordered" evidence="2">
    <location>
        <begin position="138"/>
        <end position="158"/>
    </location>
</feature>
<dbReference type="InterPro" id="IPR001216">
    <property type="entry name" value="P-phosphate_BS"/>
</dbReference>
<keyword evidence="5" id="KW-1185">Reference proteome</keyword>
<dbReference type="InterPro" id="IPR050214">
    <property type="entry name" value="Cys_Synth/Cystath_Beta-Synth"/>
</dbReference>
<name>A0A9J6FX60_HAELO</name>
<dbReference type="EMBL" id="JABSTR010000004">
    <property type="protein sequence ID" value="KAH9367834.1"/>
    <property type="molecule type" value="Genomic_DNA"/>
</dbReference>
<dbReference type="OrthoDB" id="728at2759"/>
<sequence>MLWVGIDSSIHIGTLVTNLCFSDCSPTQAPWTKYCTHDTESVILPDKESVCTWALGKSVQESPHRHVTRTPKPKIYPDILHHIGETPMVRINRIGKEYGLECELLAKCEFFNPGGSIKDRIGLRMVEEAERDGVLKPGSVIIEPTSGNTAEDRNRTQPSISRLLRREVLRAVQYETIVVTTGEQRASERPKSAGTTGTQLPVGEGEDVEKTRPSFLAQTLPQPKKKESDAKRAPAPSFPPSTAFEAPFMAAELVLDEACHSVAQELNKQHPDA</sequence>
<proteinExistence type="predicted"/>
<dbReference type="PANTHER" id="PTHR10314">
    <property type="entry name" value="CYSTATHIONINE BETA-SYNTHASE"/>
    <property type="match status" value="1"/>
</dbReference>
<dbReference type="InterPro" id="IPR001926">
    <property type="entry name" value="TrpB-like_PALP"/>
</dbReference>
<dbReference type="PROSITE" id="PS00901">
    <property type="entry name" value="CYS_SYNTHASE"/>
    <property type="match status" value="1"/>
</dbReference>
<feature type="region of interest" description="Disordered" evidence="2">
    <location>
        <begin position="182"/>
        <end position="243"/>
    </location>
</feature>
<comment type="caution">
    <text evidence="4">The sequence shown here is derived from an EMBL/GenBank/DDBJ whole genome shotgun (WGS) entry which is preliminary data.</text>
</comment>
<evidence type="ECO:0000256" key="1">
    <source>
        <dbReference type="ARBA" id="ARBA00001933"/>
    </source>
</evidence>
<accession>A0A9J6FX60</accession>
<feature type="domain" description="Tryptophan synthase beta chain-like PALP" evidence="3">
    <location>
        <begin position="80"/>
        <end position="150"/>
    </location>
</feature>
<dbReference type="SUPFAM" id="SSF53686">
    <property type="entry name" value="Tryptophan synthase beta subunit-like PLP-dependent enzymes"/>
    <property type="match status" value="1"/>
</dbReference>
<evidence type="ECO:0000313" key="4">
    <source>
        <dbReference type="EMBL" id="KAH9367834.1"/>
    </source>
</evidence>
<gene>
    <name evidence="4" type="ORF">HPB48_003121</name>
</gene>
<organism evidence="4 5">
    <name type="scientific">Haemaphysalis longicornis</name>
    <name type="common">Bush tick</name>
    <dbReference type="NCBI Taxonomy" id="44386"/>
    <lineage>
        <taxon>Eukaryota</taxon>
        <taxon>Metazoa</taxon>
        <taxon>Ecdysozoa</taxon>
        <taxon>Arthropoda</taxon>
        <taxon>Chelicerata</taxon>
        <taxon>Arachnida</taxon>
        <taxon>Acari</taxon>
        <taxon>Parasitiformes</taxon>
        <taxon>Ixodida</taxon>
        <taxon>Ixodoidea</taxon>
        <taxon>Ixodidae</taxon>
        <taxon>Haemaphysalinae</taxon>
        <taxon>Haemaphysalis</taxon>
    </lineage>
</organism>
<reference evidence="4 5" key="1">
    <citation type="journal article" date="2020" name="Cell">
        <title>Large-Scale Comparative Analyses of Tick Genomes Elucidate Their Genetic Diversity and Vector Capacities.</title>
        <authorList>
            <consortium name="Tick Genome and Microbiome Consortium (TIGMIC)"/>
            <person name="Jia N."/>
            <person name="Wang J."/>
            <person name="Shi W."/>
            <person name="Du L."/>
            <person name="Sun Y."/>
            <person name="Zhan W."/>
            <person name="Jiang J.F."/>
            <person name="Wang Q."/>
            <person name="Zhang B."/>
            <person name="Ji P."/>
            <person name="Bell-Sakyi L."/>
            <person name="Cui X.M."/>
            <person name="Yuan T.T."/>
            <person name="Jiang B.G."/>
            <person name="Yang W.F."/>
            <person name="Lam T.T."/>
            <person name="Chang Q.C."/>
            <person name="Ding S.J."/>
            <person name="Wang X.J."/>
            <person name="Zhu J.G."/>
            <person name="Ruan X.D."/>
            <person name="Zhao L."/>
            <person name="Wei J.T."/>
            <person name="Ye R.Z."/>
            <person name="Que T.C."/>
            <person name="Du C.H."/>
            <person name="Zhou Y.H."/>
            <person name="Cheng J.X."/>
            <person name="Dai P.F."/>
            <person name="Guo W.B."/>
            <person name="Han X.H."/>
            <person name="Huang E.J."/>
            <person name="Li L.F."/>
            <person name="Wei W."/>
            <person name="Gao Y.C."/>
            <person name="Liu J.Z."/>
            <person name="Shao H.Z."/>
            <person name="Wang X."/>
            <person name="Wang C.C."/>
            <person name="Yang T.C."/>
            <person name="Huo Q.B."/>
            <person name="Li W."/>
            <person name="Chen H.Y."/>
            <person name="Chen S.E."/>
            <person name="Zhou L.G."/>
            <person name="Ni X.B."/>
            <person name="Tian J.H."/>
            <person name="Sheng Y."/>
            <person name="Liu T."/>
            <person name="Pan Y.S."/>
            <person name="Xia L.Y."/>
            <person name="Li J."/>
            <person name="Zhao F."/>
            <person name="Cao W.C."/>
        </authorList>
    </citation>
    <scope>NUCLEOTIDE SEQUENCE [LARGE SCALE GENOMIC DNA]</scope>
    <source>
        <strain evidence="4">HaeL-2018</strain>
    </source>
</reference>
<dbReference type="Gene3D" id="3.40.50.1100">
    <property type="match status" value="1"/>
</dbReference>
<dbReference type="Pfam" id="PF00291">
    <property type="entry name" value="PALP"/>
    <property type="match status" value="1"/>
</dbReference>
<comment type="cofactor">
    <cofactor evidence="1">
        <name>pyridoxal 5'-phosphate</name>
        <dbReference type="ChEBI" id="CHEBI:597326"/>
    </cofactor>
</comment>
<dbReference type="GO" id="GO:0006535">
    <property type="term" value="P:cysteine biosynthetic process from serine"/>
    <property type="evidence" value="ECO:0007669"/>
    <property type="project" value="InterPro"/>
</dbReference>
<protein>
    <recommendedName>
        <fullName evidence="3">Tryptophan synthase beta chain-like PALP domain-containing protein</fullName>
    </recommendedName>
</protein>